<keyword evidence="1" id="KW-0472">Membrane</keyword>
<sequence>MTYESDKIGDLTKSLVQNLKNTGFWKRFLFMAIFAAAYTLAAAVVCTIIAFLLAHHLVTGKTNERAIQFARQVSAYIYHVLLYLTYNTEELPFPYMDWPNPEHTPSGIGKSPES</sequence>
<accession>A0A7G1QB66</accession>
<proteinExistence type="predicted"/>
<dbReference type="EMBL" id="LR778175">
    <property type="protein sequence ID" value="CAB1277185.1"/>
    <property type="molecule type" value="Genomic_DNA"/>
</dbReference>
<dbReference type="InterPro" id="IPR025498">
    <property type="entry name" value="DUF4389"/>
</dbReference>
<evidence type="ECO:0008006" key="4">
    <source>
        <dbReference type="Google" id="ProtNLM"/>
    </source>
</evidence>
<protein>
    <recommendedName>
        <fullName evidence="4">Lipase</fullName>
    </recommendedName>
</protein>
<keyword evidence="1" id="KW-0812">Transmembrane</keyword>
<dbReference type="KEGG" id="ntg:NSCAC_1544"/>
<dbReference type="Proteomes" id="UP000516072">
    <property type="component" value="Chromosome"/>
</dbReference>
<evidence type="ECO:0000256" key="1">
    <source>
        <dbReference type="SAM" id="Phobius"/>
    </source>
</evidence>
<evidence type="ECO:0000313" key="2">
    <source>
        <dbReference type="EMBL" id="CAB1277185.1"/>
    </source>
</evidence>
<keyword evidence="1" id="KW-1133">Transmembrane helix</keyword>
<gene>
    <name evidence="2" type="ORF">NSCAC_1544</name>
</gene>
<dbReference type="Pfam" id="PF14333">
    <property type="entry name" value="DUF4389"/>
    <property type="match status" value="1"/>
</dbReference>
<evidence type="ECO:0000313" key="3">
    <source>
        <dbReference type="Proteomes" id="UP000516072"/>
    </source>
</evidence>
<dbReference type="AlphaFoldDB" id="A0A7G1QB66"/>
<keyword evidence="3" id="KW-1185">Reference proteome</keyword>
<name>A0A7G1QB66_9GAMM</name>
<organism evidence="2 3">
    <name type="scientific">Candidatus Nitrosacidococcus tergens</name>
    <dbReference type="NCBI Taxonomy" id="553981"/>
    <lineage>
        <taxon>Bacteria</taxon>
        <taxon>Pseudomonadati</taxon>
        <taxon>Pseudomonadota</taxon>
        <taxon>Gammaproteobacteria</taxon>
        <taxon>Chromatiales</taxon>
        <taxon>Chromatiaceae</taxon>
        <taxon>Candidatus Nitrosacidococcus</taxon>
    </lineage>
</organism>
<dbReference type="RefSeq" id="WP_197744208.1">
    <property type="nucleotide sequence ID" value="NZ_LR778175.1"/>
</dbReference>
<feature type="transmembrane region" description="Helical" evidence="1">
    <location>
        <begin position="28"/>
        <end position="54"/>
    </location>
</feature>
<reference evidence="2 3" key="1">
    <citation type="submission" date="2020-03" db="EMBL/GenBank/DDBJ databases">
        <authorList>
            <person name="Picone N."/>
        </authorList>
    </citation>
    <scope>NUCLEOTIDE SEQUENCE [LARGE SCALE GENOMIC DNA]</scope>
    <source>
        <strain evidence="2">NSCAC1</strain>
    </source>
</reference>